<protein>
    <recommendedName>
        <fullName evidence="3">Protein kinase domain-containing protein</fullName>
    </recommendedName>
</protein>
<dbReference type="InterPro" id="IPR000719">
    <property type="entry name" value="Prot_kinase_dom"/>
</dbReference>
<dbReference type="EMBL" id="CAJJDO010000095">
    <property type="protein sequence ID" value="CAD8189939.1"/>
    <property type="molecule type" value="Genomic_DNA"/>
</dbReference>
<keyword evidence="1" id="KW-0677">Repeat</keyword>
<accession>A0A8S1WNY2</accession>
<dbReference type="InterPro" id="IPR003409">
    <property type="entry name" value="MORN"/>
</dbReference>
<evidence type="ECO:0000256" key="2">
    <source>
        <dbReference type="SAM" id="Coils"/>
    </source>
</evidence>
<dbReference type="GO" id="GO:0004672">
    <property type="term" value="F:protein kinase activity"/>
    <property type="evidence" value="ECO:0007669"/>
    <property type="project" value="InterPro"/>
</dbReference>
<keyword evidence="5" id="KW-1185">Reference proteome</keyword>
<dbReference type="GO" id="GO:0005524">
    <property type="term" value="F:ATP binding"/>
    <property type="evidence" value="ECO:0007669"/>
    <property type="project" value="InterPro"/>
</dbReference>
<gene>
    <name evidence="4" type="ORF">PPENT_87.1.T0950051</name>
</gene>
<dbReference type="AlphaFoldDB" id="A0A8S1WNY2"/>
<evidence type="ECO:0000256" key="1">
    <source>
        <dbReference type="ARBA" id="ARBA00022737"/>
    </source>
</evidence>
<dbReference type="Proteomes" id="UP000689195">
    <property type="component" value="Unassembled WGS sequence"/>
</dbReference>
<evidence type="ECO:0000313" key="5">
    <source>
        <dbReference type="Proteomes" id="UP000689195"/>
    </source>
</evidence>
<name>A0A8S1WNY2_9CILI</name>
<sequence>MNNKQKEAQYSQHPSIRNLFITKQDKSIVKEFSETSDINLNNRKKLVKLQQKYGDQHSQYALGIKIIQKKNNCKKIIVNYNCDQSAIPLSQIIIPELPSQVKSTIPQSQVSPILPQSQDKYKIPKLQIQIFRNLYQIYGFLNTNNIYHRNLKPNNIILYNNQLFLTDFCHIEGQWFTDQINFYGQQNNSDHQNNTNPYLSPEIQGIIAKYKQTQVEDYNALQNRDQLSVKKQDQFAIAIMMLEVFKTLENRDLTSVQIRQQEINELILSQFTEEDAKFIKNTISGLLELSEFNEKDYNDNLNKIEQIEKQLDNYQINKQALMNQNYKNLVKQLLENNKINFDLKLLFFFTKQELNHLSIQHVTNQKLKQEIKRFFRIYEDIDKGRLNDIKGLKEYDLLLISLIYLDDQIQSLQKSKSIMSEELLRYHILKRELREYYDQLNKMQQSDFTFNTIQQADIQINQNQNQNNLQPQNINNIQNYNLQQADIKINENQNQNNLQPQNINNIQNYNLKRYYQFMRCIRQKIDNIYQCKGNSNEIYIGKIENNNIFTGEMIQLEEEKRKDKQEEKVVLIKHFFKITLDNMEIKSIKDQQPKSQIIYFKESKHPGNFNKIIEYIGEIKNGKKNGKGEEKNFINNMSYVGEWKNDQMFGKGTKKIINTEFTPLNSPYKWKGTFVNSQLNGDKIKTYLLDRKRKIWLEGKYQNDYKIRTHICYEKKQGNNKNDVLYKAYYVNCFQKEYSFFRQIN</sequence>
<dbReference type="OrthoDB" id="308954at2759"/>
<reference evidence="4" key="1">
    <citation type="submission" date="2021-01" db="EMBL/GenBank/DDBJ databases">
        <authorList>
            <consortium name="Genoscope - CEA"/>
            <person name="William W."/>
        </authorList>
    </citation>
    <scope>NUCLEOTIDE SEQUENCE</scope>
</reference>
<comment type="caution">
    <text evidence="4">The sequence shown here is derived from an EMBL/GenBank/DDBJ whole genome shotgun (WGS) entry which is preliminary data.</text>
</comment>
<feature type="coiled-coil region" evidence="2">
    <location>
        <begin position="297"/>
        <end position="324"/>
    </location>
</feature>
<proteinExistence type="predicted"/>
<evidence type="ECO:0000313" key="4">
    <source>
        <dbReference type="EMBL" id="CAD8189939.1"/>
    </source>
</evidence>
<keyword evidence="2" id="KW-0175">Coiled coil</keyword>
<dbReference type="PROSITE" id="PS50011">
    <property type="entry name" value="PROTEIN_KINASE_DOM"/>
    <property type="match status" value="1"/>
</dbReference>
<organism evidence="4 5">
    <name type="scientific">Paramecium pentaurelia</name>
    <dbReference type="NCBI Taxonomy" id="43138"/>
    <lineage>
        <taxon>Eukaryota</taxon>
        <taxon>Sar</taxon>
        <taxon>Alveolata</taxon>
        <taxon>Ciliophora</taxon>
        <taxon>Intramacronucleata</taxon>
        <taxon>Oligohymenophorea</taxon>
        <taxon>Peniculida</taxon>
        <taxon>Parameciidae</taxon>
        <taxon>Paramecium</taxon>
    </lineage>
</organism>
<dbReference type="Pfam" id="PF02493">
    <property type="entry name" value="MORN"/>
    <property type="match status" value="2"/>
</dbReference>
<evidence type="ECO:0000259" key="3">
    <source>
        <dbReference type="PROSITE" id="PS50011"/>
    </source>
</evidence>
<feature type="domain" description="Protein kinase" evidence="3">
    <location>
        <begin position="1"/>
        <end position="359"/>
    </location>
</feature>